<sequence length="173" mass="19489">MRAVVLYVSAVMLAVAGVTLVYIGLFHGHVEVLNLLELNRVGAIVWIGRPLLFIRSLTALSLLSTATVQLVYNGNETSFREVKNSFVKIVLAANEVTWTVAILNDILMIWTQEYTIYYATMNSVLVWSYILRHWDLSNVTRQIQRSLWVVVGTDLSRQFGLDCNQLGPSIAMI</sequence>
<reference evidence="2 3" key="1">
    <citation type="submission" date="2019-07" db="EMBL/GenBank/DDBJ databases">
        <title>Genomics analysis of Aphanomyces spp. identifies a new class of oomycete effector associated with host adaptation.</title>
        <authorList>
            <person name="Gaulin E."/>
        </authorList>
    </citation>
    <scope>NUCLEOTIDE SEQUENCE [LARGE SCALE GENOMIC DNA]</scope>
    <source>
        <strain evidence="2 3">ATCC 201684</strain>
    </source>
</reference>
<gene>
    <name evidence="2" type="ORF">Ae201684_016570</name>
</gene>
<dbReference type="Proteomes" id="UP000481153">
    <property type="component" value="Unassembled WGS sequence"/>
</dbReference>
<evidence type="ECO:0000313" key="3">
    <source>
        <dbReference type="Proteomes" id="UP000481153"/>
    </source>
</evidence>
<keyword evidence="3" id="KW-1185">Reference proteome</keyword>
<organism evidence="2 3">
    <name type="scientific">Aphanomyces euteiches</name>
    <dbReference type="NCBI Taxonomy" id="100861"/>
    <lineage>
        <taxon>Eukaryota</taxon>
        <taxon>Sar</taxon>
        <taxon>Stramenopiles</taxon>
        <taxon>Oomycota</taxon>
        <taxon>Saprolegniomycetes</taxon>
        <taxon>Saprolegniales</taxon>
        <taxon>Verrucalvaceae</taxon>
        <taxon>Aphanomyces</taxon>
    </lineage>
</organism>
<accession>A0A6G0WEJ2</accession>
<dbReference type="AlphaFoldDB" id="A0A6G0WEJ2"/>
<evidence type="ECO:0000313" key="2">
    <source>
        <dbReference type="EMBL" id="KAF0724821.1"/>
    </source>
</evidence>
<feature type="transmembrane region" description="Helical" evidence="1">
    <location>
        <begin position="46"/>
        <end position="68"/>
    </location>
</feature>
<feature type="transmembrane region" description="Helical" evidence="1">
    <location>
        <begin position="116"/>
        <end position="134"/>
    </location>
</feature>
<dbReference type="EMBL" id="VJMJ01000261">
    <property type="protein sequence ID" value="KAF0724821.1"/>
    <property type="molecule type" value="Genomic_DNA"/>
</dbReference>
<feature type="transmembrane region" description="Helical" evidence="1">
    <location>
        <begin position="89"/>
        <end position="110"/>
    </location>
</feature>
<keyword evidence="1" id="KW-0472">Membrane</keyword>
<protein>
    <submittedName>
        <fullName evidence="2">Uncharacterized protein</fullName>
    </submittedName>
</protein>
<proteinExistence type="predicted"/>
<feature type="transmembrane region" description="Helical" evidence="1">
    <location>
        <begin position="5"/>
        <end position="26"/>
    </location>
</feature>
<comment type="caution">
    <text evidence="2">The sequence shown here is derived from an EMBL/GenBank/DDBJ whole genome shotgun (WGS) entry which is preliminary data.</text>
</comment>
<name>A0A6G0WEJ2_9STRA</name>
<keyword evidence="1" id="KW-1133">Transmembrane helix</keyword>
<evidence type="ECO:0000256" key="1">
    <source>
        <dbReference type="SAM" id="Phobius"/>
    </source>
</evidence>
<keyword evidence="1" id="KW-0812">Transmembrane</keyword>